<keyword evidence="2" id="KW-0472">Membrane</keyword>
<feature type="transmembrane region" description="Helical" evidence="2">
    <location>
        <begin position="69"/>
        <end position="87"/>
    </location>
</feature>
<comment type="caution">
    <text evidence="3">The sequence shown here is derived from an EMBL/GenBank/DDBJ whole genome shotgun (WGS) entry which is preliminary data.</text>
</comment>
<evidence type="ECO:0000313" key="3">
    <source>
        <dbReference type="EMBL" id="CAJ1944277.1"/>
    </source>
</evidence>
<evidence type="ECO:0000313" key="4">
    <source>
        <dbReference type="Proteomes" id="UP001295423"/>
    </source>
</evidence>
<protein>
    <recommendedName>
        <fullName evidence="5">Transmembrane protein</fullName>
    </recommendedName>
</protein>
<sequence length="453" mass="48980">MDEDPNDPRKPIGGLGGKDMGPWNSPGGDATCASSVQSGDDDQNGEEEHVEVNEVVSIEQQRQVLQRQMMQWGIASGTSITAVTVAFVPIQVIVAFFIVVSLFLGFSFSVFQRLRLEAIDLRRRGVAGYLPEGIVNTLVNRSFHDQIVHSPNFWEENGFFLLYLIPGLNEEQLNAYVNRLVPRHQHVLRRPGLGHFVGPGFMRLLLGEERYAEQVPQVEQEARPVPRRLELATAEVASNLGDDEIPQIEEVEEEQRQQEDGTQTTQRTTGSDFSRFWGTPQPIGRVFSWNEEPAAGSSSASSQERSANIPLQPQDLAAAILPGSTEEEAIENALDVEILREAIFGGIDSITNGVRNAVGNMAVGFFTGTPLRTGMSVTAATVGIGYFSMWLGGGVGSDRMHMPRSSMPSNPAIYSSFLASGATAGIMYFFQVGRSSGGPGHNPGSGGGSSGGP</sequence>
<keyword evidence="2" id="KW-1133">Transmembrane helix</keyword>
<keyword evidence="4" id="KW-1185">Reference proteome</keyword>
<feature type="region of interest" description="Disordered" evidence="1">
    <location>
        <begin position="1"/>
        <end position="48"/>
    </location>
</feature>
<feature type="transmembrane region" description="Helical" evidence="2">
    <location>
        <begin position="412"/>
        <end position="430"/>
    </location>
</feature>
<dbReference type="EMBL" id="CAKOGP040001224">
    <property type="protein sequence ID" value="CAJ1944277.1"/>
    <property type="molecule type" value="Genomic_DNA"/>
</dbReference>
<feature type="compositionally biased region" description="Basic and acidic residues" evidence="1">
    <location>
        <begin position="1"/>
        <end position="10"/>
    </location>
</feature>
<organism evidence="3 4">
    <name type="scientific">Cylindrotheca closterium</name>
    <dbReference type="NCBI Taxonomy" id="2856"/>
    <lineage>
        <taxon>Eukaryota</taxon>
        <taxon>Sar</taxon>
        <taxon>Stramenopiles</taxon>
        <taxon>Ochrophyta</taxon>
        <taxon>Bacillariophyta</taxon>
        <taxon>Bacillariophyceae</taxon>
        <taxon>Bacillariophycidae</taxon>
        <taxon>Bacillariales</taxon>
        <taxon>Bacillariaceae</taxon>
        <taxon>Cylindrotheca</taxon>
    </lineage>
</organism>
<feature type="compositionally biased region" description="Polar residues" evidence="1">
    <location>
        <begin position="260"/>
        <end position="272"/>
    </location>
</feature>
<reference evidence="3" key="1">
    <citation type="submission" date="2023-08" db="EMBL/GenBank/DDBJ databases">
        <authorList>
            <person name="Audoor S."/>
            <person name="Bilcke G."/>
        </authorList>
    </citation>
    <scope>NUCLEOTIDE SEQUENCE</scope>
</reference>
<name>A0AAD2FJG6_9STRA</name>
<evidence type="ECO:0008006" key="5">
    <source>
        <dbReference type="Google" id="ProtNLM"/>
    </source>
</evidence>
<evidence type="ECO:0000256" key="2">
    <source>
        <dbReference type="SAM" id="Phobius"/>
    </source>
</evidence>
<accession>A0AAD2FJG6</accession>
<feature type="region of interest" description="Disordered" evidence="1">
    <location>
        <begin position="251"/>
        <end position="280"/>
    </location>
</feature>
<proteinExistence type="predicted"/>
<dbReference type="AlphaFoldDB" id="A0AAD2FJG6"/>
<evidence type="ECO:0000256" key="1">
    <source>
        <dbReference type="SAM" id="MobiDB-lite"/>
    </source>
</evidence>
<keyword evidence="2" id="KW-0812">Transmembrane</keyword>
<gene>
    <name evidence="3" type="ORF">CYCCA115_LOCUS8807</name>
</gene>
<dbReference type="Proteomes" id="UP001295423">
    <property type="component" value="Unassembled WGS sequence"/>
</dbReference>
<feature type="transmembrane region" description="Helical" evidence="2">
    <location>
        <begin position="374"/>
        <end position="392"/>
    </location>
</feature>